<protein>
    <submittedName>
        <fullName evidence="5">Winged helix-turn-helix transcriptional regulator</fullName>
    </submittedName>
</protein>
<proteinExistence type="predicted"/>
<evidence type="ECO:0000256" key="3">
    <source>
        <dbReference type="ARBA" id="ARBA00023163"/>
    </source>
</evidence>
<evidence type="ECO:0000256" key="1">
    <source>
        <dbReference type="ARBA" id="ARBA00023015"/>
    </source>
</evidence>
<evidence type="ECO:0000313" key="5">
    <source>
        <dbReference type="EMBL" id="QIL46902.1"/>
    </source>
</evidence>
<dbReference type="InterPro" id="IPR036388">
    <property type="entry name" value="WH-like_DNA-bd_sf"/>
</dbReference>
<dbReference type="NCBIfam" id="NF033788">
    <property type="entry name" value="HTH_metalloreg"/>
    <property type="match status" value="1"/>
</dbReference>
<dbReference type="SUPFAM" id="SSF46785">
    <property type="entry name" value="Winged helix' DNA-binding domain"/>
    <property type="match status" value="1"/>
</dbReference>
<dbReference type="GO" id="GO:0003700">
    <property type="term" value="F:DNA-binding transcription factor activity"/>
    <property type="evidence" value="ECO:0007669"/>
    <property type="project" value="InterPro"/>
</dbReference>
<dbReference type="PROSITE" id="PS50987">
    <property type="entry name" value="HTH_ARSR_2"/>
    <property type="match status" value="1"/>
</dbReference>
<dbReference type="InterPro" id="IPR036390">
    <property type="entry name" value="WH_DNA-bd_sf"/>
</dbReference>
<evidence type="ECO:0000256" key="2">
    <source>
        <dbReference type="ARBA" id="ARBA00023125"/>
    </source>
</evidence>
<reference evidence="5 6" key="1">
    <citation type="submission" date="2020-03" db="EMBL/GenBank/DDBJ databases">
        <title>Vagococcus sp. nov., isolated from beetles.</title>
        <authorList>
            <person name="Hyun D.-W."/>
            <person name="Bae J.-W."/>
        </authorList>
    </citation>
    <scope>NUCLEOTIDE SEQUENCE [LARGE SCALE GENOMIC DNA]</scope>
    <source>
        <strain evidence="5 6">HDW17A</strain>
    </source>
</reference>
<dbReference type="Gene3D" id="1.10.10.10">
    <property type="entry name" value="Winged helix-like DNA-binding domain superfamily/Winged helix DNA-binding domain"/>
    <property type="match status" value="1"/>
</dbReference>
<accession>A0A6G8APN2</accession>
<keyword evidence="6" id="KW-1185">Reference proteome</keyword>
<sequence length="100" mass="11071">MPVLNATPAVIAKVSQFYKALSEPTRLRILTILSESEKNVSSIVAEIGLEQSAVSHQLKILRDANLVKTRREGKGIFYSLSDDHVVDILGQSFTHVKHSK</sequence>
<dbReference type="GO" id="GO:0003677">
    <property type="term" value="F:DNA binding"/>
    <property type="evidence" value="ECO:0007669"/>
    <property type="project" value="UniProtKB-KW"/>
</dbReference>
<dbReference type="InterPro" id="IPR011991">
    <property type="entry name" value="ArsR-like_HTH"/>
</dbReference>
<keyword evidence="2" id="KW-0238">DNA-binding</keyword>
<dbReference type="RefSeq" id="WP_166008289.1">
    <property type="nucleotide sequence ID" value="NZ_CP049886.1"/>
</dbReference>
<evidence type="ECO:0000313" key="6">
    <source>
        <dbReference type="Proteomes" id="UP000500890"/>
    </source>
</evidence>
<gene>
    <name evidence="5" type="ORF">G7081_07355</name>
</gene>
<organism evidence="5 6">
    <name type="scientific">Vagococcus coleopterorum</name>
    <dbReference type="NCBI Taxonomy" id="2714946"/>
    <lineage>
        <taxon>Bacteria</taxon>
        <taxon>Bacillati</taxon>
        <taxon>Bacillota</taxon>
        <taxon>Bacilli</taxon>
        <taxon>Lactobacillales</taxon>
        <taxon>Enterococcaceae</taxon>
        <taxon>Vagococcus</taxon>
    </lineage>
</organism>
<keyword evidence="3" id="KW-0804">Transcription</keyword>
<dbReference type="PRINTS" id="PR00778">
    <property type="entry name" value="HTHARSR"/>
</dbReference>
<dbReference type="EMBL" id="CP049886">
    <property type="protein sequence ID" value="QIL46902.1"/>
    <property type="molecule type" value="Genomic_DNA"/>
</dbReference>
<dbReference type="KEGG" id="vah:G7081_07355"/>
<dbReference type="Proteomes" id="UP000500890">
    <property type="component" value="Chromosome"/>
</dbReference>
<dbReference type="Pfam" id="PF01022">
    <property type="entry name" value="HTH_5"/>
    <property type="match status" value="1"/>
</dbReference>
<dbReference type="CDD" id="cd00090">
    <property type="entry name" value="HTH_ARSR"/>
    <property type="match status" value="1"/>
</dbReference>
<keyword evidence="1" id="KW-0805">Transcription regulation</keyword>
<dbReference type="SMART" id="SM00418">
    <property type="entry name" value="HTH_ARSR"/>
    <property type="match status" value="1"/>
</dbReference>
<dbReference type="PANTHER" id="PTHR43132">
    <property type="entry name" value="ARSENICAL RESISTANCE OPERON REPRESSOR ARSR-RELATED"/>
    <property type="match status" value="1"/>
</dbReference>
<dbReference type="PANTHER" id="PTHR43132:SF6">
    <property type="entry name" value="HTH-TYPE TRANSCRIPTIONAL REPRESSOR CZRA"/>
    <property type="match status" value="1"/>
</dbReference>
<dbReference type="AlphaFoldDB" id="A0A6G8APN2"/>
<feature type="domain" description="HTH arsR-type" evidence="4">
    <location>
        <begin position="6"/>
        <end position="100"/>
    </location>
</feature>
<dbReference type="InterPro" id="IPR051011">
    <property type="entry name" value="Metal_resp_trans_reg"/>
</dbReference>
<name>A0A6G8APN2_9ENTE</name>
<dbReference type="InterPro" id="IPR001845">
    <property type="entry name" value="HTH_ArsR_DNA-bd_dom"/>
</dbReference>
<evidence type="ECO:0000259" key="4">
    <source>
        <dbReference type="PROSITE" id="PS50987"/>
    </source>
</evidence>